<organism evidence="1 2">
    <name type="scientific">Staurois parvus</name>
    <dbReference type="NCBI Taxonomy" id="386267"/>
    <lineage>
        <taxon>Eukaryota</taxon>
        <taxon>Metazoa</taxon>
        <taxon>Chordata</taxon>
        <taxon>Craniata</taxon>
        <taxon>Vertebrata</taxon>
        <taxon>Euteleostomi</taxon>
        <taxon>Amphibia</taxon>
        <taxon>Batrachia</taxon>
        <taxon>Anura</taxon>
        <taxon>Neobatrachia</taxon>
        <taxon>Ranoidea</taxon>
        <taxon>Ranidae</taxon>
        <taxon>Staurois</taxon>
    </lineage>
</organism>
<proteinExistence type="predicted"/>
<comment type="caution">
    <text evidence="1">The sequence shown here is derived from an EMBL/GenBank/DDBJ whole genome shotgun (WGS) entry which is preliminary data.</text>
</comment>
<dbReference type="EMBL" id="CATNWA010008330">
    <property type="protein sequence ID" value="CAI9555916.1"/>
    <property type="molecule type" value="Genomic_DNA"/>
</dbReference>
<evidence type="ECO:0000313" key="2">
    <source>
        <dbReference type="Proteomes" id="UP001162483"/>
    </source>
</evidence>
<dbReference type="Proteomes" id="UP001162483">
    <property type="component" value="Unassembled WGS sequence"/>
</dbReference>
<gene>
    <name evidence="1" type="ORF">SPARVUS_LOCUS4485705</name>
</gene>
<name>A0ABN9C9E3_9NEOB</name>
<evidence type="ECO:0000313" key="1">
    <source>
        <dbReference type="EMBL" id="CAI9555916.1"/>
    </source>
</evidence>
<keyword evidence="2" id="KW-1185">Reference proteome</keyword>
<sequence length="46" mass="5183">MVGTPHNGHSKYMDPGWQPRMVATIHDGYSRCADLRTQHRDCGDPS</sequence>
<protein>
    <submittedName>
        <fullName evidence="1">Uncharacterized protein</fullName>
    </submittedName>
</protein>
<accession>A0ABN9C9E3</accession>
<reference evidence="1" key="1">
    <citation type="submission" date="2023-05" db="EMBL/GenBank/DDBJ databases">
        <authorList>
            <person name="Stuckert A."/>
        </authorList>
    </citation>
    <scope>NUCLEOTIDE SEQUENCE</scope>
</reference>